<dbReference type="PANTHER" id="PTHR34605:SF4">
    <property type="entry name" value="DNA ADENINE METHYLTRANSFERASE"/>
    <property type="match status" value="1"/>
</dbReference>
<feature type="domain" description="Tyr recombinase" evidence="4">
    <location>
        <begin position="170"/>
        <end position="378"/>
    </location>
</feature>
<evidence type="ECO:0000313" key="6">
    <source>
        <dbReference type="Proteomes" id="UP001470809"/>
    </source>
</evidence>
<keyword evidence="5" id="KW-0614">Plasmid</keyword>
<dbReference type="KEGG" id="yrh:AABB31_00710"/>
<dbReference type="InterPro" id="IPR002104">
    <property type="entry name" value="Integrase_catalytic"/>
</dbReference>
<dbReference type="SUPFAM" id="SSF47823">
    <property type="entry name" value="lambda integrase-like, N-terminal domain"/>
    <property type="match status" value="1"/>
</dbReference>
<proteinExistence type="predicted"/>
<dbReference type="AlphaFoldDB" id="A0AAN0NGX4"/>
<evidence type="ECO:0000313" key="5">
    <source>
        <dbReference type="EMBL" id="WZU65671.2"/>
    </source>
</evidence>
<dbReference type="GO" id="GO:0015074">
    <property type="term" value="P:DNA integration"/>
    <property type="evidence" value="ECO:0007669"/>
    <property type="project" value="InterPro"/>
</dbReference>
<gene>
    <name evidence="5" type="ORF">AABB31_00710</name>
</gene>
<evidence type="ECO:0000259" key="4">
    <source>
        <dbReference type="PROSITE" id="PS51898"/>
    </source>
</evidence>
<dbReference type="RefSeq" id="WP_373634717.1">
    <property type="nucleotide sequence ID" value="NZ_CP151764.2"/>
</dbReference>
<reference evidence="5 6" key="2">
    <citation type="submission" date="2024-08" db="EMBL/GenBank/DDBJ databases">
        <title>Phylogenomic analyses of a clade within the roseobacter group suggest taxonomic reassignments of species of the genera Aestuariivita, Citreicella, Loktanella, Nautella, Pelagibaca, Ruegeria, Thalassobius, Thiobacimonas and Tropicibacter, and the proposal o.</title>
        <authorList>
            <person name="Jeon C.O."/>
        </authorList>
    </citation>
    <scope>NUCLEOTIDE SEQUENCE [LARGE SCALE GENOMIC DNA]</scope>
    <source>
        <strain evidence="5 6">SS1-5</strain>
        <plasmid evidence="5 6">pSS1-5</plasmid>
    </source>
</reference>
<dbReference type="EMBL" id="CP151764">
    <property type="protein sequence ID" value="WZU65671.2"/>
    <property type="molecule type" value="Genomic_DNA"/>
</dbReference>
<feature type="region of interest" description="Disordered" evidence="3">
    <location>
        <begin position="1"/>
        <end position="42"/>
    </location>
</feature>
<dbReference type="InterPro" id="IPR011010">
    <property type="entry name" value="DNA_brk_join_enz"/>
</dbReference>
<dbReference type="GO" id="GO:0006310">
    <property type="term" value="P:DNA recombination"/>
    <property type="evidence" value="ECO:0007669"/>
    <property type="project" value="UniProtKB-KW"/>
</dbReference>
<keyword evidence="2" id="KW-0233">DNA recombination</keyword>
<dbReference type="Pfam" id="PF00589">
    <property type="entry name" value="Phage_integrase"/>
    <property type="match status" value="1"/>
</dbReference>
<keyword evidence="6" id="KW-1185">Reference proteome</keyword>
<dbReference type="Gene3D" id="1.10.443.10">
    <property type="entry name" value="Intergrase catalytic core"/>
    <property type="match status" value="1"/>
</dbReference>
<geneLocation type="plasmid" evidence="5 6">
    <name>pSS1-5</name>
</geneLocation>
<keyword evidence="1" id="KW-0238">DNA-binding</keyword>
<feature type="compositionally biased region" description="Polar residues" evidence="3">
    <location>
        <begin position="1"/>
        <end position="11"/>
    </location>
</feature>
<dbReference type="GO" id="GO:0003677">
    <property type="term" value="F:DNA binding"/>
    <property type="evidence" value="ECO:0007669"/>
    <property type="project" value="UniProtKB-KW"/>
</dbReference>
<dbReference type="InterPro" id="IPR013762">
    <property type="entry name" value="Integrase-like_cat_sf"/>
</dbReference>
<accession>A0AAN0NGX4</accession>
<dbReference type="PANTHER" id="PTHR34605">
    <property type="entry name" value="PHAGE_INTEGRASE DOMAIN-CONTAINING PROTEIN"/>
    <property type="match status" value="1"/>
</dbReference>
<sequence>MGSLTNSSTKIEGSGTPERETSRSASDDAPNGGEHNEREQVESASIVLPAHVAGSGTLDQLIDTARGYAEASTAENTNKAYAADWKHFSRWCRLKGTEPLPPAPEMIGLYVADLAAPAGKAPALSVSTIERRLSGLSWNYTQRGFTLDRRDRHIATVLAGIKRKHARPPVQKEAILPEDILAMVATLPHDLRGLRDRAILLIGFAGGLRRSEIISLDVHKDDTPDSGGWIEVLDGGALLPLNAKTGWREVEIGRGSSDQTCPVHALEQWLHFGRIDFGPVFVRTSRDGKRALETRLSDKHVARLIKATVLKSGVRSDLPEAKQLAMFSGHSLRAGLASSAEVDERNVQKQLGHTSAEMTRRYQRRRDRFRVNLTKAAGL</sequence>
<dbReference type="PROSITE" id="PS51898">
    <property type="entry name" value="TYR_RECOMBINASE"/>
    <property type="match status" value="1"/>
</dbReference>
<dbReference type="Gene3D" id="1.10.150.130">
    <property type="match status" value="1"/>
</dbReference>
<dbReference type="InterPro" id="IPR052925">
    <property type="entry name" value="Phage_Integrase-like_Recomb"/>
</dbReference>
<protein>
    <submittedName>
        <fullName evidence="5">Tyrosine-type recombinase/integrase</fullName>
    </submittedName>
</protein>
<dbReference type="Proteomes" id="UP001470809">
    <property type="component" value="Plasmid pSS1-5"/>
</dbReference>
<dbReference type="SUPFAM" id="SSF56349">
    <property type="entry name" value="DNA breaking-rejoining enzymes"/>
    <property type="match status" value="1"/>
</dbReference>
<feature type="compositionally biased region" description="Basic and acidic residues" evidence="3">
    <location>
        <begin position="17"/>
        <end position="26"/>
    </location>
</feature>
<reference evidence="6" key="1">
    <citation type="submission" date="2024-04" db="EMBL/GenBank/DDBJ databases">
        <title>Phylogenomic analyses of a clade within the roseobacter group suggest taxonomic reassignments of species of the genera Aestuariivita, Citreicella, Loktanella, Nautella, Pelagibaca, Ruegeria, Thalassobius, Thiobacimonas and Tropicibacter, and the proposal o.</title>
        <authorList>
            <person name="Jeon C.O."/>
        </authorList>
    </citation>
    <scope>NUCLEOTIDE SEQUENCE [LARGE SCALE GENOMIC DNA]</scope>
    <source>
        <strain evidence="6">SS1-5</strain>
        <plasmid evidence="6">pSS1-5</plasmid>
    </source>
</reference>
<name>A0AAN0NGX4_9RHOB</name>
<organism evidence="5 6">
    <name type="scientific">Yoonia rhodophyticola</name>
    <dbReference type="NCBI Taxonomy" id="3137370"/>
    <lineage>
        <taxon>Bacteria</taxon>
        <taxon>Pseudomonadati</taxon>
        <taxon>Pseudomonadota</taxon>
        <taxon>Alphaproteobacteria</taxon>
        <taxon>Rhodobacterales</taxon>
        <taxon>Paracoccaceae</taxon>
        <taxon>Yoonia</taxon>
    </lineage>
</organism>
<dbReference type="InterPro" id="IPR010998">
    <property type="entry name" value="Integrase_recombinase_N"/>
</dbReference>
<evidence type="ECO:0000256" key="1">
    <source>
        <dbReference type="ARBA" id="ARBA00023125"/>
    </source>
</evidence>
<evidence type="ECO:0000256" key="2">
    <source>
        <dbReference type="ARBA" id="ARBA00023172"/>
    </source>
</evidence>
<evidence type="ECO:0000256" key="3">
    <source>
        <dbReference type="SAM" id="MobiDB-lite"/>
    </source>
</evidence>